<organism evidence="1 2">
    <name type="scientific">Aeromonas hydrophila</name>
    <dbReference type="NCBI Taxonomy" id="644"/>
    <lineage>
        <taxon>Bacteria</taxon>
        <taxon>Pseudomonadati</taxon>
        <taxon>Pseudomonadota</taxon>
        <taxon>Gammaproteobacteria</taxon>
        <taxon>Aeromonadales</taxon>
        <taxon>Aeromonadaceae</taxon>
        <taxon>Aeromonas</taxon>
    </lineage>
</organism>
<proteinExistence type="predicted"/>
<dbReference type="RefSeq" id="WP_053288702.1">
    <property type="nucleotide sequence ID" value="NZ_CP118942.1"/>
</dbReference>
<evidence type="ECO:0000313" key="2">
    <source>
        <dbReference type="Proteomes" id="UP001214666"/>
    </source>
</evidence>
<protein>
    <recommendedName>
        <fullName evidence="3">DUF3108 domain-containing protein</fullName>
    </recommendedName>
</protein>
<sequence>MHQWIIALLGLLLTPAVLAFGDHGRWNDGWGQGVTEYSATVDDATYLYLSCRMGQLSRIELNQAGQAPTETVWLRIDGHTYPPLSGMVAGNDSKAFYDMWAALRSAKSLQAITQDGRTVELPVAGVQETLTAATDAAFGCAFPAPEPEPAAAPLNFELRAQQGVLQIVSRNDPVTIKDITINRGQCQLVREVPSDDCVSGRVKWSTCLASKDRLKPEYIKQVFPVAMNFGQQARFTLKSTPLCRVLEVVIHTDRGDAGYTFE</sequence>
<evidence type="ECO:0000313" key="1">
    <source>
        <dbReference type="EMBL" id="WEE24918.1"/>
    </source>
</evidence>
<name>A0AAX3P2T0_AERHY</name>
<evidence type="ECO:0008006" key="3">
    <source>
        <dbReference type="Google" id="ProtNLM"/>
    </source>
</evidence>
<dbReference type="AlphaFoldDB" id="A0AAX3P2T0"/>
<reference evidence="1" key="1">
    <citation type="submission" date="2023-02" db="EMBL/GenBank/DDBJ databases">
        <title>The sequence of Aeromonas hydrophila K533.</title>
        <authorList>
            <person name="Luo X."/>
        </authorList>
    </citation>
    <scope>NUCLEOTIDE SEQUENCE</scope>
    <source>
        <strain evidence="1">K533</strain>
    </source>
</reference>
<accession>A0AAX3P2T0</accession>
<dbReference type="EMBL" id="CP118942">
    <property type="protein sequence ID" value="WEE24918.1"/>
    <property type="molecule type" value="Genomic_DNA"/>
</dbReference>
<gene>
    <name evidence="1" type="ORF">PY771_14675</name>
</gene>
<dbReference type="Proteomes" id="UP001214666">
    <property type="component" value="Chromosome"/>
</dbReference>